<keyword evidence="1" id="KW-0808">Transferase</keyword>
<dbReference type="PROSITE" id="PS50127">
    <property type="entry name" value="UBC_2"/>
    <property type="match status" value="1"/>
</dbReference>
<organism evidence="6">
    <name type="scientific">Nephromyces sp. MMRI</name>
    <dbReference type="NCBI Taxonomy" id="2496275"/>
    <lineage>
        <taxon>Eukaryota</taxon>
        <taxon>Sar</taxon>
        <taxon>Alveolata</taxon>
        <taxon>Apicomplexa</taxon>
        <taxon>Aconoidasida</taxon>
        <taxon>Nephromycida</taxon>
        <taxon>Nephromyces</taxon>
    </lineage>
</organism>
<dbReference type="EMBL" id="MK265812">
    <property type="protein sequence ID" value="AZL94326.1"/>
    <property type="molecule type" value="mRNA"/>
</dbReference>
<dbReference type="SUPFAM" id="SSF54495">
    <property type="entry name" value="UBC-like"/>
    <property type="match status" value="1"/>
</dbReference>
<evidence type="ECO:0000259" key="5">
    <source>
        <dbReference type="PROSITE" id="PS50127"/>
    </source>
</evidence>
<comment type="similarity">
    <text evidence="4">Belongs to the ubiquitin-conjugating enzyme family.</text>
</comment>
<keyword evidence="4" id="KW-0067">ATP-binding</keyword>
<dbReference type="Gene3D" id="3.10.110.10">
    <property type="entry name" value="Ubiquitin Conjugating Enzyme"/>
    <property type="match status" value="1"/>
</dbReference>
<dbReference type="FunFam" id="3.10.110.10:FF:000089">
    <property type="entry name" value="Ubiquitin-conjugating enzyme E2 I"/>
    <property type="match status" value="1"/>
</dbReference>
<keyword evidence="4" id="KW-0547">Nucleotide-binding</keyword>
<evidence type="ECO:0000256" key="2">
    <source>
        <dbReference type="ARBA" id="ARBA00022786"/>
    </source>
</evidence>
<dbReference type="GO" id="GO:0005524">
    <property type="term" value="F:ATP binding"/>
    <property type="evidence" value="ECO:0007669"/>
    <property type="project" value="UniProtKB-UniRule"/>
</dbReference>
<dbReference type="GO" id="GO:0016740">
    <property type="term" value="F:transferase activity"/>
    <property type="evidence" value="ECO:0007669"/>
    <property type="project" value="UniProtKB-KW"/>
</dbReference>
<evidence type="ECO:0000256" key="3">
    <source>
        <dbReference type="PROSITE-ProRule" id="PRU10133"/>
    </source>
</evidence>
<dbReference type="PROSITE" id="PS00183">
    <property type="entry name" value="UBC_1"/>
    <property type="match status" value="1"/>
</dbReference>
<dbReference type="EMBL" id="MK265773">
    <property type="protein sequence ID" value="AZL94325.1"/>
    <property type="molecule type" value="mRNA"/>
</dbReference>
<dbReference type="InterPro" id="IPR016135">
    <property type="entry name" value="UBQ-conjugating_enzyme/RWD"/>
</dbReference>
<dbReference type="InterPro" id="IPR050113">
    <property type="entry name" value="Ub_conjugating_enzyme"/>
</dbReference>
<proteinExistence type="evidence at transcript level"/>
<sequence length="154" mass="17606">MDSRQRLLREYKEYQKSPDEEITLTILEDNLFEWVALVNGPTNSPFENGKWKLKIKCPSNYPISPPSIHFVTKCFHPNVDFKSGEVCLDILKTSWSPVWTLQYLCRAIITLLSEPNADSPLNCDAGNLIRSGDMRGFNSMARMYTIESALQTTL</sequence>
<evidence type="ECO:0000256" key="4">
    <source>
        <dbReference type="RuleBase" id="RU362109"/>
    </source>
</evidence>
<evidence type="ECO:0000313" key="7">
    <source>
        <dbReference type="EMBL" id="AZL94326.1"/>
    </source>
</evidence>
<evidence type="ECO:0000313" key="6">
    <source>
        <dbReference type="EMBL" id="AZL94325.1"/>
    </source>
</evidence>
<evidence type="ECO:0000256" key="1">
    <source>
        <dbReference type="ARBA" id="ARBA00022679"/>
    </source>
</evidence>
<dbReference type="AlphaFoldDB" id="A0A3Q8UBL2"/>
<feature type="domain" description="UBC core" evidence="5">
    <location>
        <begin position="2"/>
        <end position="150"/>
    </location>
</feature>
<dbReference type="PANTHER" id="PTHR24067">
    <property type="entry name" value="UBIQUITIN-CONJUGATING ENZYME E2"/>
    <property type="match status" value="1"/>
</dbReference>
<feature type="active site" description="Glycyl thioester intermediate" evidence="3">
    <location>
        <position position="87"/>
    </location>
</feature>
<dbReference type="Pfam" id="PF00179">
    <property type="entry name" value="UQ_con"/>
    <property type="match status" value="1"/>
</dbReference>
<dbReference type="InterPro" id="IPR000608">
    <property type="entry name" value="UBC"/>
</dbReference>
<keyword evidence="2 4" id="KW-0833">Ubl conjugation pathway</keyword>
<name>A0A3Q8UBL2_9APIC</name>
<protein>
    <submittedName>
        <fullName evidence="6">Peroxin 4</fullName>
    </submittedName>
</protein>
<accession>A0A3Q8UBL2</accession>
<dbReference type="InterPro" id="IPR023313">
    <property type="entry name" value="UBQ-conjugating_AS"/>
</dbReference>
<reference evidence="6" key="1">
    <citation type="journal article" date="2018" name="Genome Biol. Evol.">
        <title>Nephromyces encodes a urate metabolism pathway and predicted peroxisomes, demonstrating these are not ancient losses of apicomplexans.</title>
        <authorList>
            <person name="Paight C."/>
            <person name="Slamovits C.H."/>
            <person name="Saffo M.B."/>
            <person name="Lane C.E."/>
        </authorList>
    </citation>
    <scope>NUCLEOTIDE SEQUENCE</scope>
    <source>
        <strain evidence="6">Neph4</strain>
        <strain evidence="7">Neph43</strain>
    </source>
</reference>
<dbReference type="CDD" id="cd23812">
    <property type="entry name" value="UBCc_ScPEX4-like"/>
    <property type="match status" value="1"/>
</dbReference>
<dbReference type="SMART" id="SM00212">
    <property type="entry name" value="UBCc"/>
    <property type="match status" value="1"/>
</dbReference>